<dbReference type="PANTHER" id="PTHR12526">
    <property type="entry name" value="GLYCOSYLTRANSFERASE"/>
    <property type="match status" value="1"/>
</dbReference>
<dbReference type="Pfam" id="PF00534">
    <property type="entry name" value="Glycos_transf_1"/>
    <property type="match status" value="1"/>
</dbReference>
<dbReference type="KEGG" id="marq:MARGE09_P2378"/>
<keyword evidence="3" id="KW-1185">Reference proteome</keyword>
<dbReference type="Proteomes" id="UP001320119">
    <property type="component" value="Chromosome"/>
</dbReference>
<gene>
    <name evidence="2" type="ORF">MARGE09_P2378</name>
</gene>
<organism evidence="2 3">
    <name type="scientific">Marinagarivorans cellulosilyticus</name>
    <dbReference type="NCBI Taxonomy" id="2721545"/>
    <lineage>
        <taxon>Bacteria</taxon>
        <taxon>Pseudomonadati</taxon>
        <taxon>Pseudomonadota</taxon>
        <taxon>Gammaproteobacteria</taxon>
        <taxon>Cellvibrionales</taxon>
        <taxon>Cellvibrionaceae</taxon>
        <taxon>Marinagarivorans</taxon>
    </lineage>
</organism>
<dbReference type="Gene3D" id="3.40.50.11010">
    <property type="match status" value="1"/>
</dbReference>
<dbReference type="EMBL" id="AP023086">
    <property type="protein sequence ID" value="BCD98177.1"/>
    <property type="molecule type" value="Genomic_DNA"/>
</dbReference>
<evidence type="ECO:0000313" key="2">
    <source>
        <dbReference type="EMBL" id="BCD98177.1"/>
    </source>
</evidence>
<reference evidence="2 3" key="1">
    <citation type="journal article" date="2022" name="IScience">
        <title>An ultrasensitive nanofiber-based assay for enzymatic hydrolysis and deep-sea microbial degradation of cellulose.</title>
        <authorList>
            <person name="Tsudome M."/>
            <person name="Tachioka M."/>
            <person name="Miyazaki M."/>
            <person name="Uchimura K."/>
            <person name="Tsuda M."/>
            <person name="Takaki Y."/>
            <person name="Deguchi S."/>
        </authorList>
    </citation>
    <scope>NUCLEOTIDE SEQUENCE [LARGE SCALE GENOMIC DNA]</scope>
    <source>
        <strain evidence="2 3">GE09</strain>
    </source>
</reference>
<dbReference type="GO" id="GO:0016757">
    <property type="term" value="F:glycosyltransferase activity"/>
    <property type="evidence" value="ECO:0007669"/>
    <property type="project" value="InterPro"/>
</dbReference>
<dbReference type="Gene3D" id="3.40.50.2000">
    <property type="entry name" value="Glycogen Phosphorylase B"/>
    <property type="match status" value="1"/>
</dbReference>
<proteinExistence type="predicted"/>
<sequence length="382" mass="43279">MLRDLIVFGEDWHGLPSSTQHLIKAMAHNRRVLWINSIGLRQPKLNSNDVQRAWNKLFPSAMRAKTYDEPNNSKHCENTSGNITVANIKTWPAPRNAVVRTLCAKTIAKQVNALCQKLKFDKPLIWTSLPTAVDSFAYIPHYASIYYCCDDFSGLAGVDHNTVTEHENKLIDTANLVVVSQKELQKKWPARKIKLLPHGVDITLFKQTTKPAADLPRNNKPIAGFYGSIESWLDIPLLIKTAQENPSWDFVFIGQEKINVEALKKLKNTYFLGPKAHQQLPSYSQHWQASLLPFVNCAQIQHCNPLKLREYMAIGKPIISTQFPAVEEYRSFVNIASNSAHFSQILSSIDTHQAANNAQQYAVQHQSWQVKAQELDLWMGAL</sequence>
<evidence type="ECO:0000259" key="1">
    <source>
        <dbReference type="Pfam" id="PF00534"/>
    </source>
</evidence>
<dbReference type="RefSeq" id="WP_236982361.1">
    <property type="nucleotide sequence ID" value="NZ_AP023086.1"/>
</dbReference>
<protein>
    <recommendedName>
        <fullName evidence="1">Glycosyl transferase family 1 domain-containing protein</fullName>
    </recommendedName>
</protein>
<dbReference type="AlphaFoldDB" id="A0AAN2BKN9"/>
<accession>A0AAN2BKN9</accession>
<name>A0AAN2BKN9_9GAMM</name>
<dbReference type="InterPro" id="IPR001296">
    <property type="entry name" value="Glyco_trans_1"/>
</dbReference>
<evidence type="ECO:0000313" key="3">
    <source>
        <dbReference type="Proteomes" id="UP001320119"/>
    </source>
</evidence>
<dbReference type="SUPFAM" id="SSF53756">
    <property type="entry name" value="UDP-Glycosyltransferase/glycogen phosphorylase"/>
    <property type="match status" value="1"/>
</dbReference>
<feature type="domain" description="Glycosyl transferase family 1" evidence="1">
    <location>
        <begin position="211"/>
        <end position="329"/>
    </location>
</feature>
<dbReference type="GO" id="GO:1901135">
    <property type="term" value="P:carbohydrate derivative metabolic process"/>
    <property type="evidence" value="ECO:0007669"/>
    <property type="project" value="UniProtKB-ARBA"/>
</dbReference>